<comment type="caution">
    <text evidence="3">The sequence shown here is derived from an EMBL/GenBank/DDBJ whole genome shotgun (WGS) entry which is preliminary data.</text>
</comment>
<dbReference type="GO" id="GO:0055085">
    <property type="term" value="P:transmembrane transport"/>
    <property type="evidence" value="ECO:0007669"/>
    <property type="project" value="InterPro"/>
</dbReference>
<evidence type="ECO:0000256" key="1">
    <source>
        <dbReference type="PIRNR" id="PIRNR013171"/>
    </source>
</evidence>
<name>A0AA40D2X4_9PEZI</name>
<keyword evidence="4" id="KW-1185">Reference proteome</keyword>
<protein>
    <submittedName>
        <fullName evidence="3">Purine nucleoside permease</fullName>
    </submittedName>
</protein>
<dbReference type="PIRSF" id="PIRSF013171">
    <property type="entry name" value="Pur_nuclsid_perm"/>
    <property type="match status" value="1"/>
</dbReference>
<gene>
    <name evidence="3" type="primary">NUP</name>
    <name evidence="3" type="ORF">DIS24_g4640</name>
</gene>
<reference evidence="3" key="1">
    <citation type="submission" date="2023-06" db="EMBL/GenBank/DDBJ databases">
        <title>Multi-omics analyses reveal the molecular pathogenesis toolkit of Lasiodiplodia hormozganensis, a cross-kingdom pathogen.</title>
        <authorList>
            <person name="Felix C."/>
            <person name="Meneses R."/>
            <person name="Goncalves M.F.M."/>
            <person name="Tilleman L."/>
            <person name="Duarte A.S."/>
            <person name="Jorrin-Novo J.V."/>
            <person name="Van De Peer Y."/>
            <person name="Deforce D."/>
            <person name="Van Nieuwerburgh F."/>
            <person name="Esteves A.C."/>
            <person name="Alves A."/>
        </authorList>
    </citation>
    <scope>NUCLEOTIDE SEQUENCE</scope>
    <source>
        <strain evidence="3">CBS 339.90</strain>
    </source>
</reference>
<comment type="similarity">
    <text evidence="1">Belongs to the NUP family.</text>
</comment>
<evidence type="ECO:0000313" key="3">
    <source>
        <dbReference type="EMBL" id="KAK0658553.1"/>
    </source>
</evidence>
<proteinExistence type="inferred from homology"/>
<dbReference type="PANTHER" id="PTHR38643">
    <property type="entry name" value="PURINE NUCLEOSIDE PERMEASE C285.05-RELATED"/>
    <property type="match status" value="1"/>
</dbReference>
<keyword evidence="1" id="KW-0813">Transport</keyword>
<dbReference type="Pfam" id="PF06516">
    <property type="entry name" value="NUP"/>
    <property type="match status" value="1"/>
</dbReference>
<dbReference type="PANTHER" id="PTHR38643:SF1">
    <property type="entry name" value="PURINE NUCLEOSIDE PERMEASE C285.05-RELATED"/>
    <property type="match status" value="1"/>
</dbReference>
<feature type="region of interest" description="Disordered" evidence="2">
    <location>
        <begin position="334"/>
        <end position="371"/>
    </location>
</feature>
<comment type="function">
    <text evidence="1">Nucleoside permease that transports adenosine and guanosine.</text>
</comment>
<dbReference type="EMBL" id="JAUJDW010000017">
    <property type="protein sequence ID" value="KAK0658553.1"/>
    <property type="molecule type" value="Genomic_DNA"/>
</dbReference>
<dbReference type="AlphaFoldDB" id="A0AA40D2X4"/>
<dbReference type="Proteomes" id="UP001175001">
    <property type="component" value="Unassembled WGS sequence"/>
</dbReference>
<dbReference type="InterPro" id="IPR009486">
    <property type="entry name" value="Pur_nuclsid_perm"/>
</dbReference>
<sequence length="371" mass="39530">MFDPEAEVWWGIPEFDLLARNVSVTGFSPLFPEAHCTADGDICQLITGEGEINAAVTVTALFTSGLFDLTSTYFLVAGIAGISPEVGTLGGVTFARFAVQVALQYEFDAREVPQNWSTGYIPQGSKLPNEYPGEIYGTEAFEVNVALRDLALGFAKDVVLNDSDTAIAYRANYAKSENDLYAAGAAPPGVVACDTATSDVYWSGTLLGEAFAEYTAVVTNGTGVYCTTQQEDNATLEALVRAARAGLLDFARIIIMRTASDFDRPYPGQPSLANLLEVDQGAFAPAIQNIYRAGVKVVEGIVGGWNSTFAAGVKAENYVGDIFGTLGGEPDFGPGSEFDGSAAKRSVRKRSDMSKKKRTGPKMAISLPLKR</sequence>
<evidence type="ECO:0000256" key="2">
    <source>
        <dbReference type="SAM" id="MobiDB-lite"/>
    </source>
</evidence>
<evidence type="ECO:0000313" key="4">
    <source>
        <dbReference type="Proteomes" id="UP001175001"/>
    </source>
</evidence>
<accession>A0AA40D2X4</accession>
<organism evidence="3 4">
    <name type="scientific">Lasiodiplodia hormozganensis</name>
    <dbReference type="NCBI Taxonomy" id="869390"/>
    <lineage>
        <taxon>Eukaryota</taxon>
        <taxon>Fungi</taxon>
        <taxon>Dikarya</taxon>
        <taxon>Ascomycota</taxon>
        <taxon>Pezizomycotina</taxon>
        <taxon>Dothideomycetes</taxon>
        <taxon>Dothideomycetes incertae sedis</taxon>
        <taxon>Botryosphaeriales</taxon>
        <taxon>Botryosphaeriaceae</taxon>
        <taxon>Lasiodiplodia</taxon>
    </lineage>
</organism>
<dbReference type="GO" id="GO:0005783">
    <property type="term" value="C:endoplasmic reticulum"/>
    <property type="evidence" value="ECO:0007669"/>
    <property type="project" value="TreeGrafter"/>
</dbReference>